<gene>
    <name evidence="1" type="ORF">MILVUS5_LOCUS11862</name>
</gene>
<sequence>MKEHKNHKVHSERILWMVSAVEDFGVSHLNLKPALLCALDTKYEKNPFEGASTMRRKLSGHQIRPHPWWLVGWIACIVKLLVESAAAKMATSDLLNELTKPTFMTDPDLELKLKIINIQQLDDAAGDVSGLAVKWFLYVSIALVDSKLGAEGRKDLFDWLSRQLSGLK</sequence>
<protein>
    <submittedName>
        <fullName evidence="1">Uncharacterized protein</fullName>
    </submittedName>
</protein>
<evidence type="ECO:0000313" key="2">
    <source>
        <dbReference type="Proteomes" id="UP001177021"/>
    </source>
</evidence>
<comment type="caution">
    <text evidence="1">The sequence shown here is derived from an EMBL/GenBank/DDBJ whole genome shotgun (WGS) entry which is preliminary data.</text>
</comment>
<reference evidence="1" key="1">
    <citation type="submission" date="2023-10" db="EMBL/GenBank/DDBJ databases">
        <authorList>
            <person name="Rodriguez Cubillos JULIANA M."/>
            <person name="De Vega J."/>
        </authorList>
    </citation>
    <scope>NUCLEOTIDE SEQUENCE</scope>
</reference>
<accession>A0ACB0JFI3</accession>
<evidence type="ECO:0000313" key="1">
    <source>
        <dbReference type="EMBL" id="CAJ2642387.1"/>
    </source>
</evidence>
<organism evidence="1 2">
    <name type="scientific">Trifolium pratense</name>
    <name type="common">Red clover</name>
    <dbReference type="NCBI Taxonomy" id="57577"/>
    <lineage>
        <taxon>Eukaryota</taxon>
        <taxon>Viridiplantae</taxon>
        <taxon>Streptophyta</taxon>
        <taxon>Embryophyta</taxon>
        <taxon>Tracheophyta</taxon>
        <taxon>Spermatophyta</taxon>
        <taxon>Magnoliopsida</taxon>
        <taxon>eudicotyledons</taxon>
        <taxon>Gunneridae</taxon>
        <taxon>Pentapetalae</taxon>
        <taxon>rosids</taxon>
        <taxon>fabids</taxon>
        <taxon>Fabales</taxon>
        <taxon>Fabaceae</taxon>
        <taxon>Papilionoideae</taxon>
        <taxon>50 kb inversion clade</taxon>
        <taxon>NPAAA clade</taxon>
        <taxon>Hologalegina</taxon>
        <taxon>IRL clade</taxon>
        <taxon>Trifolieae</taxon>
        <taxon>Trifolium</taxon>
    </lineage>
</organism>
<name>A0ACB0JFI3_TRIPR</name>
<dbReference type="EMBL" id="CASHSV030000024">
    <property type="protein sequence ID" value="CAJ2642387.1"/>
    <property type="molecule type" value="Genomic_DNA"/>
</dbReference>
<dbReference type="Proteomes" id="UP001177021">
    <property type="component" value="Unassembled WGS sequence"/>
</dbReference>
<proteinExistence type="predicted"/>
<keyword evidence="2" id="KW-1185">Reference proteome</keyword>